<organism evidence="1">
    <name type="scientific">Zea mays</name>
    <name type="common">Maize</name>
    <dbReference type="NCBI Taxonomy" id="4577"/>
    <lineage>
        <taxon>Eukaryota</taxon>
        <taxon>Viridiplantae</taxon>
        <taxon>Streptophyta</taxon>
        <taxon>Embryophyta</taxon>
        <taxon>Tracheophyta</taxon>
        <taxon>Spermatophyta</taxon>
        <taxon>Magnoliopsida</taxon>
        <taxon>Liliopsida</taxon>
        <taxon>Poales</taxon>
        <taxon>Poaceae</taxon>
        <taxon>PACMAD clade</taxon>
        <taxon>Panicoideae</taxon>
        <taxon>Andropogonodae</taxon>
        <taxon>Andropogoneae</taxon>
        <taxon>Tripsacinae</taxon>
        <taxon>Zea</taxon>
    </lineage>
</organism>
<reference evidence="1" key="1">
    <citation type="journal article" date="2009" name="PLoS Genet.">
        <title>Sequencing, mapping, and analysis of 27,455 maize full-length cDNAs.</title>
        <authorList>
            <person name="Soderlund C."/>
            <person name="Descour A."/>
            <person name="Kudrna D."/>
            <person name="Bomhoff M."/>
            <person name="Boyd L."/>
            <person name="Currie J."/>
            <person name="Angelova A."/>
            <person name="Collura K."/>
            <person name="Wissotski M."/>
            <person name="Ashley E."/>
            <person name="Morrow D."/>
            <person name="Fernandes J."/>
            <person name="Walbot V."/>
            <person name="Yu Y."/>
        </authorList>
    </citation>
    <scope>NUCLEOTIDE SEQUENCE</scope>
    <source>
        <strain evidence="1">B73</strain>
    </source>
</reference>
<dbReference type="EMBL" id="BT087074">
    <property type="protein sequence ID" value="ACR37427.1"/>
    <property type="molecule type" value="mRNA"/>
</dbReference>
<protein>
    <submittedName>
        <fullName evidence="1">Uncharacterized protein</fullName>
    </submittedName>
</protein>
<name>C4J8C7_MAIZE</name>
<proteinExistence type="evidence at transcript level"/>
<dbReference type="AlphaFoldDB" id="C4J8C7"/>
<reference evidence="1" key="2">
    <citation type="submission" date="2012-06" db="EMBL/GenBank/DDBJ databases">
        <authorList>
            <person name="Yu Y."/>
            <person name="Currie J."/>
            <person name="Lomeli R."/>
            <person name="Angelova A."/>
            <person name="Collura K."/>
            <person name="Wissotski M."/>
            <person name="Campos D."/>
            <person name="Kudrna D."/>
            <person name="Golser W."/>
            <person name="Ashely E."/>
            <person name="Descour A."/>
            <person name="Fernandes J."/>
            <person name="Soderlund C."/>
            <person name="Walbot V."/>
        </authorList>
    </citation>
    <scope>NUCLEOTIDE SEQUENCE</scope>
    <source>
        <strain evidence="1">B73</strain>
    </source>
</reference>
<sequence length="74" mass="8355">MFRKLATTLQIICSKDYATMAPELYSSDSVRTVGFSCLPSVHLEMEKWTFSRDAASDLKGSLRQFRTSAAQMLE</sequence>
<accession>C4J8C7</accession>
<evidence type="ECO:0000313" key="1">
    <source>
        <dbReference type="EMBL" id="ACR37427.1"/>
    </source>
</evidence>